<gene>
    <name evidence="2" type="ORF">SAMN05216452_3684</name>
</gene>
<dbReference type="RefSeq" id="WP_177175108.1">
    <property type="nucleotide sequence ID" value="NZ_FNSL01000001.1"/>
</dbReference>
<dbReference type="AlphaFoldDB" id="A0A1H4N9K8"/>
<protein>
    <submittedName>
        <fullName evidence="2">Surface antigen</fullName>
    </submittedName>
</protein>
<evidence type="ECO:0000313" key="2">
    <source>
        <dbReference type="EMBL" id="SEB92110.1"/>
    </source>
</evidence>
<dbReference type="EMBL" id="FNSL01000001">
    <property type="protein sequence ID" value="SEB92110.1"/>
    <property type="molecule type" value="Genomic_DNA"/>
</dbReference>
<evidence type="ECO:0000256" key="1">
    <source>
        <dbReference type="SAM" id="SignalP"/>
    </source>
</evidence>
<dbReference type="Proteomes" id="UP000199064">
    <property type="component" value="Unassembled WGS sequence"/>
</dbReference>
<reference evidence="3" key="1">
    <citation type="submission" date="2016-10" db="EMBL/GenBank/DDBJ databases">
        <authorList>
            <person name="Varghese N."/>
            <person name="Submissions S."/>
        </authorList>
    </citation>
    <scope>NUCLEOTIDE SEQUENCE [LARGE SCALE GENOMIC DNA]</scope>
    <source>
        <strain evidence="3">ES.061</strain>
    </source>
</reference>
<dbReference type="PIRSF" id="PIRSF002721">
    <property type="entry name" value="Surface_antigen_Rickettsia"/>
    <property type="match status" value="1"/>
</dbReference>
<sequence>MKVAAVFAIAFSAVLSGCLSSDMSGSQLEPNQFAASQAAADSSAILGMEGGGLIGGEFGEALSRRQKRLAIEAEYKALENTPAGQDVSWQDTGSSRAGTVRAAQPYRVGSQDCRQYTHTIQINGTPREARGTACRNEDGSWMLLG</sequence>
<dbReference type="PROSITE" id="PS51257">
    <property type="entry name" value="PROKAR_LIPOPROTEIN"/>
    <property type="match status" value="1"/>
</dbReference>
<feature type="chain" id="PRO_5011719836" evidence="1">
    <location>
        <begin position="18"/>
        <end position="145"/>
    </location>
</feature>
<keyword evidence="1" id="KW-0732">Signal</keyword>
<accession>A0A1H4N9K8</accession>
<organism evidence="2 3">
    <name type="scientific">Nitratireductor aquibiodomus</name>
    <dbReference type="NCBI Taxonomy" id="204799"/>
    <lineage>
        <taxon>Bacteria</taxon>
        <taxon>Pseudomonadati</taxon>
        <taxon>Pseudomonadota</taxon>
        <taxon>Alphaproteobacteria</taxon>
        <taxon>Hyphomicrobiales</taxon>
        <taxon>Phyllobacteriaceae</taxon>
        <taxon>Nitratireductor</taxon>
    </lineage>
</organism>
<keyword evidence="3" id="KW-1185">Reference proteome</keyword>
<feature type="signal peptide" evidence="1">
    <location>
        <begin position="1"/>
        <end position="17"/>
    </location>
</feature>
<dbReference type="InterPro" id="IPR016364">
    <property type="entry name" value="Surface_antigen_Rickettsia"/>
</dbReference>
<evidence type="ECO:0000313" key="3">
    <source>
        <dbReference type="Proteomes" id="UP000199064"/>
    </source>
</evidence>
<proteinExistence type="predicted"/>
<name>A0A1H4N9K8_9HYPH</name>